<name>A0AAX2RM31_BURCE</name>
<dbReference type="InterPro" id="IPR007560">
    <property type="entry name" value="Restrct_endonuc_IV_Mrr"/>
</dbReference>
<accession>A0AAX2RM31</accession>
<gene>
    <name evidence="2" type="ORF">E3D37_23760</name>
</gene>
<dbReference type="PANTHER" id="PTHR30015">
    <property type="entry name" value="MRR RESTRICTION SYSTEM PROTEIN"/>
    <property type="match status" value="1"/>
</dbReference>
<evidence type="ECO:0000313" key="3">
    <source>
        <dbReference type="Proteomes" id="UP000298234"/>
    </source>
</evidence>
<dbReference type="Proteomes" id="UP000298234">
    <property type="component" value="Unassembled WGS sequence"/>
</dbReference>
<dbReference type="EMBL" id="SNSQ01000029">
    <property type="protein sequence ID" value="TEU43147.1"/>
    <property type="molecule type" value="Genomic_DNA"/>
</dbReference>
<dbReference type="SUPFAM" id="SSF52980">
    <property type="entry name" value="Restriction endonuclease-like"/>
    <property type="match status" value="1"/>
</dbReference>
<sequence>MGAVLYDPGALSDGLHETIGYKAGLAVSVPDLCDLLSGSPYPDILLKNEEHYVRLRSEDVVDLYYQALYKVGYTDEPFDGDTLGLFVLHKYADYPDELAGVTQLMLEWLPKMMDIAEKTGTKSMDPSPLLTEAYEKYGYAGFLIAYDRVNAMATGHKLNPFFSDHQPEWLDRLDLSELKTRSEQAPTHGSYFDQRFINFLANNSEKVGEMHWRRFEQLTAEFFHRAGFMVEIGAGGNDDGVDIRAWAEGAETADAPTCIVQCKRQKDKIDKVTVKGLAADVTYNGATYGVIVTSAELSVGAREVVKVRGYPIKEVNADKVATWLGILRAPGTGIVRV</sequence>
<dbReference type="Pfam" id="PF04471">
    <property type="entry name" value="Mrr_cat"/>
    <property type="match status" value="1"/>
</dbReference>
<evidence type="ECO:0000313" key="2">
    <source>
        <dbReference type="EMBL" id="TEU43147.1"/>
    </source>
</evidence>
<dbReference type="AlphaFoldDB" id="A0AAX2RM31"/>
<dbReference type="Gene3D" id="3.40.1350.10">
    <property type="match status" value="1"/>
</dbReference>
<keyword evidence="2" id="KW-0540">Nuclease</keyword>
<evidence type="ECO:0000259" key="1">
    <source>
        <dbReference type="Pfam" id="PF04471"/>
    </source>
</evidence>
<comment type="caution">
    <text evidence="2">The sequence shown here is derived from an EMBL/GenBank/DDBJ whole genome shotgun (WGS) entry which is preliminary data.</text>
</comment>
<dbReference type="GO" id="GO:0009307">
    <property type="term" value="P:DNA restriction-modification system"/>
    <property type="evidence" value="ECO:0007669"/>
    <property type="project" value="InterPro"/>
</dbReference>
<dbReference type="InterPro" id="IPR011335">
    <property type="entry name" value="Restrct_endonuc-II-like"/>
</dbReference>
<keyword evidence="2" id="KW-0378">Hydrolase</keyword>
<dbReference type="InterPro" id="IPR011856">
    <property type="entry name" value="tRNA_endonuc-like_dom_sf"/>
</dbReference>
<feature type="domain" description="Restriction endonuclease type IV Mrr" evidence="1">
    <location>
        <begin position="209"/>
        <end position="324"/>
    </location>
</feature>
<dbReference type="PANTHER" id="PTHR30015:SF6">
    <property type="entry name" value="SLL1429 PROTEIN"/>
    <property type="match status" value="1"/>
</dbReference>
<protein>
    <submittedName>
        <fullName evidence="2">Restriction endonuclease</fullName>
    </submittedName>
</protein>
<dbReference type="GO" id="GO:0003677">
    <property type="term" value="F:DNA binding"/>
    <property type="evidence" value="ECO:0007669"/>
    <property type="project" value="InterPro"/>
</dbReference>
<dbReference type="GO" id="GO:0015666">
    <property type="term" value="F:restriction endodeoxyribonuclease activity"/>
    <property type="evidence" value="ECO:0007669"/>
    <property type="project" value="TreeGrafter"/>
</dbReference>
<keyword evidence="2" id="KW-0255">Endonuclease</keyword>
<reference evidence="2 3" key="1">
    <citation type="submission" date="2019-03" db="EMBL/GenBank/DDBJ databases">
        <title>Burkholderia cepacia outbreak.</title>
        <authorList>
            <person name="Farzana R."/>
            <person name="Walsh T.R."/>
        </authorList>
    </citation>
    <scope>NUCLEOTIDE SEQUENCE [LARGE SCALE GENOMIC DNA]</scope>
    <source>
        <strain evidence="3">d13</strain>
    </source>
</reference>
<proteinExistence type="predicted"/>
<organism evidence="2 3">
    <name type="scientific">Burkholderia cepacia</name>
    <name type="common">Pseudomonas cepacia</name>
    <dbReference type="NCBI Taxonomy" id="292"/>
    <lineage>
        <taxon>Bacteria</taxon>
        <taxon>Pseudomonadati</taxon>
        <taxon>Pseudomonadota</taxon>
        <taxon>Betaproteobacteria</taxon>
        <taxon>Burkholderiales</taxon>
        <taxon>Burkholderiaceae</taxon>
        <taxon>Burkholderia</taxon>
        <taxon>Burkholderia cepacia complex</taxon>
    </lineage>
</organism>
<dbReference type="RefSeq" id="WP_134256740.1">
    <property type="nucleotide sequence ID" value="NZ_SNSF01000031.1"/>
</dbReference>
<dbReference type="InterPro" id="IPR052906">
    <property type="entry name" value="Type_IV_Methyl-Rstrct_Enzyme"/>
</dbReference>